<dbReference type="PRINTS" id="PR00111">
    <property type="entry name" value="ABHYDROLASE"/>
</dbReference>
<dbReference type="SUPFAM" id="SSF53474">
    <property type="entry name" value="alpha/beta-Hydrolases"/>
    <property type="match status" value="1"/>
</dbReference>
<gene>
    <name evidence="2" type="ORF">ACFQKB_22135</name>
</gene>
<reference evidence="3" key="1">
    <citation type="journal article" date="2019" name="Int. J. Syst. Evol. Microbiol.">
        <title>The Global Catalogue of Microorganisms (GCM) 10K type strain sequencing project: providing services to taxonomists for standard genome sequencing and annotation.</title>
        <authorList>
            <consortium name="The Broad Institute Genomics Platform"/>
            <consortium name="The Broad Institute Genome Sequencing Center for Infectious Disease"/>
            <person name="Wu L."/>
            <person name="Ma J."/>
        </authorList>
    </citation>
    <scope>NUCLEOTIDE SEQUENCE [LARGE SCALE GENOMIC DNA]</scope>
    <source>
        <strain evidence="3">JCM 3369</strain>
    </source>
</reference>
<feature type="domain" description="AB hydrolase-1" evidence="1">
    <location>
        <begin position="13"/>
        <end position="251"/>
    </location>
</feature>
<evidence type="ECO:0000313" key="2">
    <source>
        <dbReference type="EMBL" id="MFC6882471.1"/>
    </source>
</evidence>
<dbReference type="EMBL" id="JBHSXS010000013">
    <property type="protein sequence ID" value="MFC6882471.1"/>
    <property type="molecule type" value="Genomic_DNA"/>
</dbReference>
<protein>
    <submittedName>
        <fullName evidence="2">Alpha/beta fold hydrolase</fullName>
    </submittedName>
</protein>
<organism evidence="2 3">
    <name type="scientific">Actinomadura yumaensis</name>
    <dbReference type="NCBI Taxonomy" id="111807"/>
    <lineage>
        <taxon>Bacteria</taxon>
        <taxon>Bacillati</taxon>
        <taxon>Actinomycetota</taxon>
        <taxon>Actinomycetes</taxon>
        <taxon>Streptosporangiales</taxon>
        <taxon>Thermomonosporaceae</taxon>
        <taxon>Actinomadura</taxon>
    </lineage>
</organism>
<dbReference type="Pfam" id="PF12697">
    <property type="entry name" value="Abhydrolase_6"/>
    <property type="match status" value="1"/>
</dbReference>
<dbReference type="InterPro" id="IPR000073">
    <property type="entry name" value="AB_hydrolase_1"/>
</dbReference>
<sequence>MLAYERIGSGEPLVLLHGIAHRRQAWYPVVDRLAPHRELILVDLPGHGESPRLDTRGRSAPQAMRDELLALFDALRLDRPHVAGNSIGGRFALELAEAGAVRSVTALSPGGFWYSYADFVYTCGLFGTVMGAATVLAPLAKPLTATRAGRAMLFFWINNRPAAADPERALGDFRGLLRARTTLLRFLAAGAPFRGTVPEDVPVTIAWARRDMVLPPYQARVARKFVPQAEHLPLPRCGHVPMGDDPELVAKIILAGSEPGPARTGTASASA</sequence>
<evidence type="ECO:0000259" key="1">
    <source>
        <dbReference type="Pfam" id="PF12697"/>
    </source>
</evidence>
<dbReference type="PANTHER" id="PTHR43798">
    <property type="entry name" value="MONOACYLGLYCEROL LIPASE"/>
    <property type="match status" value="1"/>
</dbReference>
<dbReference type="GO" id="GO:0016787">
    <property type="term" value="F:hydrolase activity"/>
    <property type="evidence" value="ECO:0007669"/>
    <property type="project" value="UniProtKB-KW"/>
</dbReference>
<name>A0ABW2CP85_9ACTN</name>
<dbReference type="InterPro" id="IPR050266">
    <property type="entry name" value="AB_hydrolase_sf"/>
</dbReference>
<accession>A0ABW2CP85</accession>
<dbReference type="Gene3D" id="3.40.50.1820">
    <property type="entry name" value="alpha/beta hydrolase"/>
    <property type="match status" value="1"/>
</dbReference>
<keyword evidence="3" id="KW-1185">Reference proteome</keyword>
<dbReference type="RefSeq" id="WP_160826613.1">
    <property type="nucleotide sequence ID" value="NZ_JBHSXE010000001.1"/>
</dbReference>
<keyword evidence="2" id="KW-0378">Hydrolase</keyword>
<dbReference type="Proteomes" id="UP001596380">
    <property type="component" value="Unassembled WGS sequence"/>
</dbReference>
<proteinExistence type="predicted"/>
<evidence type="ECO:0000313" key="3">
    <source>
        <dbReference type="Proteomes" id="UP001596380"/>
    </source>
</evidence>
<comment type="caution">
    <text evidence="2">The sequence shown here is derived from an EMBL/GenBank/DDBJ whole genome shotgun (WGS) entry which is preliminary data.</text>
</comment>
<dbReference type="InterPro" id="IPR029058">
    <property type="entry name" value="AB_hydrolase_fold"/>
</dbReference>